<dbReference type="AlphaFoldDB" id="A0A420DZE8"/>
<accession>A0A420DZE8</accession>
<dbReference type="EMBL" id="RAQM01000011">
    <property type="protein sequence ID" value="RKF03077.1"/>
    <property type="molecule type" value="Genomic_DNA"/>
</dbReference>
<keyword evidence="3" id="KW-1185">Reference proteome</keyword>
<keyword evidence="1" id="KW-0812">Transmembrane</keyword>
<proteinExistence type="predicted"/>
<feature type="transmembrane region" description="Helical" evidence="1">
    <location>
        <begin position="6"/>
        <end position="23"/>
    </location>
</feature>
<gene>
    <name evidence="2" type="ORF">C8N26_2453</name>
</gene>
<comment type="caution">
    <text evidence="2">The sequence shown here is derived from an EMBL/GenBank/DDBJ whole genome shotgun (WGS) entry which is preliminary data.</text>
</comment>
<name>A0A420DZE8_9FLAO</name>
<sequence>MNYGIYIIIGFIIVPLGILFAYYKDYKQNKIEFKNSIKTVGKGLINGIILLVIIGGLKMASEFIIPFNKDHGIEFNSEREKLGIPTVASNWKIDNHYSGQFETQWWKPNPRNGHFKKIIEYGIFNIKPETDYYQNENIKGTFAWSKYDFEKKTIQYFLGKPNEKEISVTESGKLKYGKPTIIVNINKDEFNNYITEK</sequence>
<keyword evidence="1" id="KW-1133">Transmembrane helix</keyword>
<dbReference type="Proteomes" id="UP000285780">
    <property type="component" value="Unassembled WGS sequence"/>
</dbReference>
<keyword evidence="1" id="KW-0472">Membrane</keyword>
<evidence type="ECO:0000313" key="3">
    <source>
        <dbReference type="Proteomes" id="UP000285780"/>
    </source>
</evidence>
<protein>
    <submittedName>
        <fullName evidence="2">Uncharacterized protein</fullName>
    </submittedName>
</protein>
<evidence type="ECO:0000256" key="1">
    <source>
        <dbReference type="SAM" id="Phobius"/>
    </source>
</evidence>
<reference evidence="2 3" key="1">
    <citation type="submission" date="2018-09" db="EMBL/GenBank/DDBJ databases">
        <title>Genomic Encyclopedia of Archaeal and Bacterial Type Strains, Phase II (KMG-II): from individual species to whole genera.</title>
        <authorList>
            <person name="Goeker M."/>
        </authorList>
    </citation>
    <scope>NUCLEOTIDE SEQUENCE [LARGE SCALE GENOMIC DNA]</scope>
    <source>
        <strain evidence="2 3">DSM 16505</strain>
    </source>
</reference>
<dbReference type="RefSeq" id="WP_120187501.1">
    <property type="nucleotide sequence ID" value="NZ_RAQM01000011.1"/>
</dbReference>
<feature type="transmembrane region" description="Helical" evidence="1">
    <location>
        <begin position="44"/>
        <end position="67"/>
    </location>
</feature>
<evidence type="ECO:0000313" key="2">
    <source>
        <dbReference type="EMBL" id="RKF03077.1"/>
    </source>
</evidence>
<organism evidence="2 3">
    <name type="scientific">Tenacibaculum lutimaris</name>
    <dbReference type="NCBI Taxonomy" id="285258"/>
    <lineage>
        <taxon>Bacteria</taxon>
        <taxon>Pseudomonadati</taxon>
        <taxon>Bacteroidota</taxon>
        <taxon>Flavobacteriia</taxon>
        <taxon>Flavobacteriales</taxon>
        <taxon>Flavobacteriaceae</taxon>
        <taxon>Tenacibaculum</taxon>
    </lineage>
</organism>